<proteinExistence type="predicted"/>
<dbReference type="EMBL" id="CP058350">
    <property type="protein sequence ID" value="QLF69401.1"/>
    <property type="molecule type" value="Genomic_DNA"/>
</dbReference>
<feature type="transmembrane region" description="Helical" evidence="1">
    <location>
        <begin position="29"/>
        <end position="51"/>
    </location>
</feature>
<dbReference type="RefSeq" id="WP_138285465.1">
    <property type="nucleotide sequence ID" value="NZ_CP058350.1"/>
</dbReference>
<dbReference type="Proteomes" id="UP000308530">
    <property type="component" value="Chromosome"/>
</dbReference>
<evidence type="ECO:0000259" key="2">
    <source>
        <dbReference type="Pfam" id="PF10908"/>
    </source>
</evidence>
<evidence type="ECO:0000313" key="4">
    <source>
        <dbReference type="Proteomes" id="UP000308530"/>
    </source>
</evidence>
<dbReference type="Pfam" id="PF10908">
    <property type="entry name" value="Tlde1_dom"/>
    <property type="match status" value="1"/>
</dbReference>
<feature type="domain" description="Tlde1" evidence="2">
    <location>
        <begin position="332"/>
        <end position="435"/>
    </location>
</feature>
<keyword evidence="1" id="KW-0812">Transmembrane</keyword>
<sequence>MVLPIKPVAFGLLDGVKGVVSRRSDRGSLVPAGTIVAIAAALWLTATLAMVKGLSGATMPVAVAPGHVLPRPEIATAVIPIKQAPFASDERSSVEEYRALKAMRERFAAVIAETDHISLLMLPPTMEMTEIEKSDRLLLARRHAFSEPQAFEILRDVLLEAKRHREQASRAVNAHEKRSIVDDVDPVMTASVPTRATASQTLALGYASPASANVSALGTDESELPFVELLSEPPSDHITLPEAGPLPSARPQARPPIQRIPAPEAPAVAQSPEKPKKTLLNMLAYAKPDNPITTDDGAGGIFNRKSKLPGPGSRIAVYVIEDAVVHMPNGDKLRAHSGRGHMRDNPNYVHVKNKGATPPNVYSLRMREARFHGVEAIRMTPVGSAPMFNRDGFLTHTYLLRRRGDSSGCVVFENYDHFLNAFKRGDVKTLVVVPSMRELPRYMAML</sequence>
<keyword evidence="4" id="KW-1185">Reference proteome</keyword>
<keyword evidence="1" id="KW-1133">Transmembrane helix</keyword>
<keyword evidence="1" id="KW-0472">Membrane</keyword>
<reference evidence="3 4" key="1">
    <citation type="submission" date="2020-06" db="EMBL/GenBank/DDBJ databases">
        <title>Genome sequence of Rhizobium sp strain ADMK78.</title>
        <authorList>
            <person name="Rahi P."/>
        </authorList>
    </citation>
    <scope>NUCLEOTIDE SEQUENCE [LARGE SCALE GENOMIC DNA]</scope>
    <source>
        <strain evidence="3 4">ADMK78</strain>
    </source>
</reference>
<evidence type="ECO:0000313" key="3">
    <source>
        <dbReference type="EMBL" id="QLF69401.1"/>
    </source>
</evidence>
<dbReference type="InterPro" id="IPR021225">
    <property type="entry name" value="Tlde1_dom"/>
</dbReference>
<accession>A0ABX6QLE9</accession>
<evidence type="ECO:0000256" key="1">
    <source>
        <dbReference type="SAM" id="Phobius"/>
    </source>
</evidence>
<organism evidence="3 4">
    <name type="scientific">Peteryoungia desertarenae</name>
    <dbReference type="NCBI Taxonomy" id="1813451"/>
    <lineage>
        <taxon>Bacteria</taxon>
        <taxon>Pseudomonadati</taxon>
        <taxon>Pseudomonadota</taxon>
        <taxon>Alphaproteobacteria</taxon>
        <taxon>Hyphomicrobiales</taxon>
        <taxon>Rhizobiaceae</taxon>
        <taxon>Peteryoungia</taxon>
    </lineage>
</organism>
<gene>
    <name evidence="3" type="ORF">FE840_007505</name>
</gene>
<name>A0ABX6QLE9_9HYPH</name>
<protein>
    <submittedName>
        <fullName evidence="3">DUF2778 domain-containing protein</fullName>
    </submittedName>
</protein>